<keyword evidence="1" id="KW-0812">Transmembrane</keyword>
<feature type="transmembrane region" description="Helical" evidence="1">
    <location>
        <begin position="46"/>
        <end position="65"/>
    </location>
</feature>
<feature type="transmembrane region" description="Helical" evidence="1">
    <location>
        <begin position="12"/>
        <end position="34"/>
    </location>
</feature>
<evidence type="ECO:0000313" key="3">
    <source>
        <dbReference type="Proteomes" id="UP000234653"/>
    </source>
</evidence>
<protein>
    <recommendedName>
        <fullName evidence="4">ABC transporter permease</fullName>
    </recommendedName>
</protein>
<dbReference type="Proteomes" id="UP000234653">
    <property type="component" value="Chromosome"/>
</dbReference>
<feature type="transmembrane region" description="Helical" evidence="1">
    <location>
        <begin position="152"/>
        <end position="173"/>
    </location>
</feature>
<sequence length="224" mass="25650">MKVKILLKSYLQFVFQDFLYLTMLFSIIIFGLTADQLLSIDYHEKYSLLLLGMFFLSLFSTMNLYHNDKKYNHYLKQKVDSYWAEVLSQFLTILIFNIIAGILIFIFSLILDGNILMDLSGIIALISVGILGSAIATLFKTQWYSHFSLGQIGTLVMVYLALSGSVIEIFHPFEIIFPPLSKMIISLHSNIAITQLLPLSGQTIIYSLILFIASCFIYKRNKRN</sequence>
<evidence type="ECO:0008006" key="4">
    <source>
        <dbReference type="Google" id="ProtNLM"/>
    </source>
</evidence>
<keyword evidence="1" id="KW-0472">Membrane</keyword>
<gene>
    <name evidence="2" type="ORF">LA20249_09810</name>
</gene>
<dbReference type="KEGG" id="lali:LA20249_09810"/>
<dbReference type="AlphaFoldDB" id="A0A2K9HKN3"/>
<proteinExistence type="predicted"/>
<organism evidence="2 3">
    <name type="scientific">Companilactobacillus alimentarius DSM 20249</name>
    <dbReference type="NCBI Taxonomy" id="1423720"/>
    <lineage>
        <taxon>Bacteria</taxon>
        <taxon>Bacillati</taxon>
        <taxon>Bacillota</taxon>
        <taxon>Bacilli</taxon>
        <taxon>Lactobacillales</taxon>
        <taxon>Lactobacillaceae</taxon>
        <taxon>Companilactobacillus</taxon>
    </lineage>
</organism>
<dbReference type="EMBL" id="CP018867">
    <property type="protein sequence ID" value="AUI72456.1"/>
    <property type="molecule type" value="Genomic_DNA"/>
</dbReference>
<dbReference type="RefSeq" id="WP_057737717.1">
    <property type="nucleotide sequence ID" value="NZ_AZDQ01000006.1"/>
</dbReference>
<dbReference type="STRING" id="1423720.FC67_GL000114"/>
<keyword evidence="3" id="KW-1185">Reference proteome</keyword>
<keyword evidence="1" id="KW-1133">Transmembrane helix</keyword>
<accession>A0A2K9HKN3</accession>
<evidence type="ECO:0000256" key="1">
    <source>
        <dbReference type="SAM" id="Phobius"/>
    </source>
</evidence>
<feature type="transmembrane region" description="Helical" evidence="1">
    <location>
        <begin position="193"/>
        <end position="218"/>
    </location>
</feature>
<dbReference type="OrthoDB" id="2292058at2"/>
<reference evidence="2 3" key="1">
    <citation type="submission" date="2016-12" db="EMBL/GenBank/DDBJ databases">
        <title>The whole genome sequencing and assembly of Lactobacillus alimentarius DSM 20249T strain.</title>
        <authorList>
            <person name="Lee Y.-J."/>
            <person name="Yi H."/>
            <person name="Bahn Y.-S."/>
            <person name="Kim J.F."/>
            <person name="Lee D.-W."/>
        </authorList>
    </citation>
    <scope>NUCLEOTIDE SEQUENCE [LARGE SCALE GENOMIC DNA]</scope>
    <source>
        <strain evidence="2 3">DSM 20249</strain>
    </source>
</reference>
<name>A0A2K9HKN3_9LACO</name>
<feature type="transmembrane region" description="Helical" evidence="1">
    <location>
        <begin position="86"/>
        <end position="110"/>
    </location>
</feature>
<feature type="transmembrane region" description="Helical" evidence="1">
    <location>
        <begin position="122"/>
        <end position="140"/>
    </location>
</feature>
<evidence type="ECO:0000313" key="2">
    <source>
        <dbReference type="EMBL" id="AUI72456.1"/>
    </source>
</evidence>